<dbReference type="EMBL" id="JAEKNS010000061">
    <property type="protein sequence ID" value="MBJ7594300.1"/>
    <property type="molecule type" value="Genomic_DNA"/>
</dbReference>
<dbReference type="InterPro" id="IPR050571">
    <property type="entry name" value="Class-IV_PLP-Dep_Aminotrnsfr"/>
</dbReference>
<dbReference type="InterPro" id="IPR036038">
    <property type="entry name" value="Aminotransferase-like"/>
</dbReference>
<accession>A0A934K1V1</accession>
<proteinExistence type="inferred from homology"/>
<evidence type="ECO:0000256" key="3">
    <source>
        <dbReference type="ARBA" id="ARBA00022898"/>
    </source>
</evidence>
<dbReference type="PANTHER" id="PTHR42743">
    <property type="entry name" value="AMINO-ACID AMINOTRANSFERASE"/>
    <property type="match status" value="1"/>
</dbReference>
<dbReference type="Pfam" id="PF01063">
    <property type="entry name" value="Aminotran_4"/>
    <property type="match status" value="1"/>
</dbReference>
<protein>
    <submittedName>
        <fullName evidence="4">Aminotransferase class IV family protein</fullName>
    </submittedName>
</protein>
<dbReference type="GO" id="GO:0046394">
    <property type="term" value="P:carboxylic acid biosynthetic process"/>
    <property type="evidence" value="ECO:0007669"/>
    <property type="project" value="UniProtKB-ARBA"/>
</dbReference>
<dbReference type="FunFam" id="3.20.10.10:FF:000002">
    <property type="entry name" value="D-alanine aminotransferase"/>
    <property type="match status" value="1"/>
</dbReference>
<evidence type="ECO:0000256" key="1">
    <source>
        <dbReference type="ARBA" id="ARBA00001933"/>
    </source>
</evidence>
<keyword evidence="3" id="KW-0663">Pyridoxal phosphate</keyword>
<dbReference type="Gene3D" id="3.30.470.10">
    <property type="match status" value="1"/>
</dbReference>
<dbReference type="InterPro" id="IPR001544">
    <property type="entry name" value="Aminotrans_IV"/>
</dbReference>
<evidence type="ECO:0000313" key="4">
    <source>
        <dbReference type="EMBL" id="MBJ7594300.1"/>
    </source>
</evidence>
<comment type="cofactor">
    <cofactor evidence="1">
        <name>pyridoxal 5'-phosphate</name>
        <dbReference type="ChEBI" id="CHEBI:597326"/>
    </cofactor>
</comment>
<dbReference type="InterPro" id="IPR043131">
    <property type="entry name" value="BCAT-like_N"/>
</dbReference>
<dbReference type="PANTHER" id="PTHR42743:SF11">
    <property type="entry name" value="AMINODEOXYCHORISMATE LYASE"/>
    <property type="match status" value="1"/>
</dbReference>
<organism evidence="4 5">
    <name type="scientific">Candidatus Aeolococcus gillhamiae</name>
    <dbReference type="NCBI Taxonomy" id="3127015"/>
    <lineage>
        <taxon>Bacteria</taxon>
        <taxon>Bacillati</taxon>
        <taxon>Candidatus Dormiibacterota</taxon>
        <taxon>Candidatus Dormibacteria</taxon>
        <taxon>Candidatus Aeolococcales</taxon>
        <taxon>Candidatus Aeolococcaceae</taxon>
        <taxon>Candidatus Aeolococcus</taxon>
    </lineage>
</organism>
<dbReference type="AlphaFoldDB" id="A0A934K1V1"/>
<dbReference type="Gene3D" id="3.20.10.10">
    <property type="entry name" value="D-amino Acid Aminotransferase, subunit A, domain 2"/>
    <property type="match status" value="1"/>
</dbReference>
<evidence type="ECO:0000256" key="2">
    <source>
        <dbReference type="ARBA" id="ARBA00009320"/>
    </source>
</evidence>
<dbReference type="InterPro" id="IPR043132">
    <property type="entry name" value="BCAT-like_C"/>
</dbReference>
<evidence type="ECO:0000313" key="5">
    <source>
        <dbReference type="Proteomes" id="UP000606991"/>
    </source>
</evidence>
<comment type="similarity">
    <text evidence="2">Belongs to the class-IV pyridoxal-phosphate-dependent aminotransferase family.</text>
</comment>
<dbReference type="SUPFAM" id="SSF56752">
    <property type="entry name" value="D-aminoacid aminotransferase-like PLP-dependent enzymes"/>
    <property type="match status" value="1"/>
</dbReference>
<reference evidence="4 5" key="1">
    <citation type="submission" date="2020-10" db="EMBL/GenBank/DDBJ databases">
        <title>Ca. Dormibacterota MAGs.</title>
        <authorList>
            <person name="Montgomery K."/>
        </authorList>
    </citation>
    <scope>NUCLEOTIDE SEQUENCE [LARGE SCALE GENOMIC DNA]</scope>
    <source>
        <strain evidence="4">SC8812_S17_18</strain>
    </source>
</reference>
<dbReference type="Proteomes" id="UP000606991">
    <property type="component" value="Unassembled WGS sequence"/>
</dbReference>
<gene>
    <name evidence="4" type="ORF">JF886_05445</name>
</gene>
<dbReference type="GO" id="GO:0008652">
    <property type="term" value="P:amino acid biosynthetic process"/>
    <property type="evidence" value="ECO:0007669"/>
    <property type="project" value="UniProtKB-ARBA"/>
</dbReference>
<name>A0A934K1V1_9BACT</name>
<dbReference type="CDD" id="cd00449">
    <property type="entry name" value="PLPDE_IV"/>
    <property type="match status" value="1"/>
</dbReference>
<comment type="caution">
    <text evidence="4">The sequence shown here is derived from an EMBL/GenBank/DDBJ whole genome shotgun (WGS) entry which is preliminary data.</text>
</comment>
<sequence>MEGRVVHLQDHVDRLFRSARMLRIQMPVTPGELFDLIVETAARNGMREVESAYLRPLVSRGQGPLGLKYSNRLGAATLVIIPQVGPRRISFRGEIEVLTAAMSSYIRPGPAALDPRIKTNNYLTYILAFLEASDRGADIAIVRDPQNFIAEGHAMNIFAVREGRVLTPMESSALGGITRRHVLDVAQSLGLTCVETNLTAYDLRCADELFITSSLEGVAALASIDGEALPAPVPGPVTTAIRGAYVEHAIATASEIPERVSV</sequence>
<dbReference type="GO" id="GO:0008483">
    <property type="term" value="F:transaminase activity"/>
    <property type="evidence" value="ECO:0007669"/>
    <property type="project" value="UniProtKB-KW"/>
</dbReference>
<keyword evidence="4" id="KW-0808">Transferase</keyword>
<keyword evidence="4" id="KW-0032">Aminotransferase</keyword>